<feature type="domain" description="Carbohydrate kinase PfkB" evidence="11">
    <location>
        <begin position="101"/>
        <end position="379"/>
    </location>
</feature>
<evidence type="ECO:0000313" key="13">
    <source>
        <dbReference type="Proteomes" id="UP000195981"/>
    </source>
</evidence>
<dbReference type="GO" id="GO:0046872">
    <property type="term" value="F:metal ion binding"/>
    <property type="evidence" value="ECO:0007669"/>
    <property type="project" value="UniProtKB-KW"/>
</dbReference>
<dbReference type="GO" id="GO:0005829">
    <property type="term" value="C:cytosol"/>
    <property type="evidence" value="ECO:0007669"/>
    <property type="project" value="TreeGrafter"/>
</dbReference>
<evidence type="ECO:0000256" key="9">
    <source>
        <dbReference type="HAMAP-Rule" id="MF_01987"/>
    </source>
</evidence>
<evidence type="ECO:0000256" key="2">
    <source>
        <dbReference type="ARBA" id="ARBA00022723"/>
    </source>
</evidence>
<comment type="activity regulation">
    <text evidence="9">Activated by a monovalent cation that binds near, but not in, the active site. The most likely occupant of the site in vivo is potassium. Ion binding induces a conformational change that may alter substrate affinity.</text>
</comment>
<comment type="subunit">
    <text evidence="9">Homodimer.</text>
</comment>
<sequence length="383" mass="37852">MIRPSSRPTPVVPTDAGRPAPLDDEEDAPMRSDDTAPAASATPTAQAPGEAPAPSPDAAPVSVSDAAPAPAPAPSSDAAPVPDSVSASDTQITPPAEGAPRVWVLGSLNADMTLAVPWIVRPGETLSATSSTLSPGGKGMNQAVAAAHSGARTVMIGAVGDDDRGAMLAATLERRGVGSAVVRREGVDTGTAIIQLDAAGENSIVILEGANGTVGPEDATAALAPCREGDVVVAQLEIPQDAIAAGFAVAREQGARTILNAAPAADASALLPLVDVLVVNETEAEMLLGDRAEDPARRLHEMHGCDVVVTLGGQGSVVLDVDGSETVPAIPTDVVDTTGAGDAFVGATAAALAAGASLRDAARAGTRLAHEVCGVAGAQGYGG</sequence>
<feature type="binding site" evidence="9">
    <location>
        <begin position="310"/>
        <end position="315"/>
    </location>
    <ligand>
        <name>ATP</name>
        <dbReference type="ChEBI" id="CHEBI:30616"/>
    </ligand>
</feature>
<dbReference type="PRINTS" id="PR00990">
    <property type="entry name" value="RIBOKINASE"/>
</dbReference>
<comment type="similarity">
    <text evidence="9">Belongs to the carbohydrate kinase PfkB family. Ribokinase subfamily.</text>
</comment>
<dbReference type="OrthoDB" id="9775849at2"/>
<feature type="active site" description="Proton acceptor" evidence="9">
    <location>
        <position position="342"/>
    </location>
</feature>
<keyword evidence="7 9" id="KW-0630">Potassium</keyword>
<reference evidence="12 13" key="1">
    <citation type="submission" date="2017-02" db="EMBL/GenBank/DDBJ databases">
        <authorList>
            <person name="Peterson S.W."/>
        </authorList>
    </citation>
    <scope>NUCLEOTIDE SEQUENCE [LARGE SCALE GENOMIC DNA]</scope>
    <source>
        <strain evidence="12 13">CIP104813</strain>
    </source>
</reference>
<dbReference type="InterPro" id="IPR002139">
    <property type="entry name" value="Ribo/fructo_kinase"/>
</dbReference>
<feature type="binding site" evidence="9">
    <location>
        <position position="336"/>
    </location>
    <ligand>
        <name>K(+)</name>
        <dbReference type="ChEBI" id="CHEBI:29103"/>
    </ligand>
</feature>
<keyword evidence="4 9" id="KW-0418">Kinase</keyword>
<feature type="binding site" evidence="9">
    <location>
        <begin position="137"/>
        <end position="141"/>
    </location>
    <ligand>
        <name>substrate</name>
    </ligand>
</feature>
<evidence type="ECO:0000256" key="1">
    <source>
        <dbReference type="ARBA" id="ARBA00022679"/>
    </source>
</evidence>
<feature type="binding site" evidence="9">
    <location>
        <position position="342"/>
    </location>
    <ligand>
        <name>substrate</name>
    </ligand>
</feature>
<dbReference type="PANTHER" id="PTHR10584">
    <property type="entry name" value="SUGAR KINASE"/>
    <property type="match status" value="1"/>
</dbReference>
<comment type="function">
    <text evidence="9">Catalyzes the phosphorylation of ribose at O-5 in a reaction requiring ATP and magnesium. The resulting D-ribose-5-phosphate can then be used either for sythesis of nucleotides, histidine, and tryptophan, or as a component of the pentose phosphate pathway.</text>
</comment>
<feature type="binding site" evidence="9">
    <location>
        <position position="368"/>
    </location>
    <ligand>
        <name>K(+)</name>
        <dbReference type="ChEBI" id="CHEBI:29103"/>
    </ligand>
</feature>
<keyword evidence="1 9" id="KW-0808">Transferase</keyword>
<feature type="binding site" evidence="9">
    <location>
        <position position="237"/>
    </location>
    <ligand>
        <name>substrate</name>
    </ligand>
</feature>
<evidence type="ECO:0000256" key="7">
    <source>
        <dbReference type="ARBA" id="ARBA00022958"/>
    </source>
</evidence>
<dbReference type="HAMAP" id="MF_01987">
    <property type="entry name" value="Ribokinase"/>
    <property type="match status" value="1"/>
</dbReference>
<dbReference type="EC" id="2.7.1.15" evidence="9"/>
<feature type="compositionally biased region" description="Low complexity" evidence="10">
    <location>
        <begin position="58"/>
        <end position="89"/>
    </location>
</feature>
<evidence type="ECO:0000256" key="4">
    <source>
        <dbReference type="ARBA" id="ARBA00022777"/>
    </source>
</evidence>
<feature type="binding site" evidence="9">
    <location>
        <begin position="109"/>
        <end position="111"/>
    </location>
    <ligand>
        <name>substrate</name>
    </ligand>
</feature>
<keyword evidence="8 9" id="KW-0119">Carbohydrate metabolism</keyword>
<feature type="binding site" evidence="9">
    <location>
        <position position="338"/>
    </location>
    <ligand>
        <name>K(+)</name>
        <dbReference type="ChEBI" id="CHEBI:29103"/>
    </ligand>
</feature>
<keyword evidence="2 9" id="KW-0479">Metal-binding</keyword>
<dbReference type="GO" id="GO:0005524">
    <property type="term" value="F:ATP binding"/>
    <property type="evidence" value="ECO:0007669"/>
    <property type="project" value="UniProtKB-UniRule"/>
</dbReference>
<keyword evidence="13" id="KW-1185">Reference proteome</keyword>
<comment type="pathway">
    <text evidence="9">Carbohydrate metabolism; D-ribose degradation; D-ribose 5-phosphate from beta-D-ribopyranose: step 2/2.</text>
</comment>
<dbReference type="InterPro" id="IPR011877">
    <property type="entry name" value="Ribokinase"/>
</dbReference>
<evidence type="ECO:0000256" key="10">
    <source>
        <dbReference type="SAM" id="MobiDB-lite"/>
    </source>
</evidence>
<comment type="subcellular location">
    <subcellularLocation>
        <location evidence="9">Cytoplasm</location>
    </subcellularLocation>
</comment>
<evidence type="ECO:0000256" key="5">
    <source>
        <dbReference type="ARBA" id="ARBA00022840"/>
    </source>
</evidence>
<evidence type="ECO:0000259" key="11">
    <source>
        <dbReference type="Pfam" id="PF00294"/>
    </source>
</evidence>
<dbReference type="GO" id="GO:0004747">
    <property type="term" value="F:ribokinase activity"/>
    <property type="evidence" value="ECO:0007669"/>
    <property type="project" value="UniProtKB-UniRule"/>
</dbReference>
<dbReference type="RefSeq" id="WP_087101641.1">
    <property type="nucleotide sequence ID" value="NZ_FWFG01000007.1"/>
</dbReference>
<dbReference type="AlphaFoldDB" id="A0A1X6WSM9"/>
<evidence type="ECO:0000256" key="3">
    <source>
        <dbReference type="ARBA" id="ARBA00022741"/>
    </source>
</evidence>
<evidence type="ECO:0000313" key="12">
    <source>
        <dbReference type="EMBL" id="SLM87897.1"/>
    </source>
</evidence>
<feature type="binding site" evidence="9">
    <location>
        <position position="280"/>
    </location>
    <ligand>
        <name>ATP</name>
        <dbReference type="ChEBI" id="CHEBI:30616"/>
    </ligand>
</feature>
<dbReference type="CDD" id="cd01174">
    <property type="entry name" value="ribokinase"/>
    <property type="match status" value="1"/>
</dbReference>
<dbReference type="Gene3D" id="3.40.1190.20">
    <property type="match status" value="1"/>
</dbReference>
<comment type="catalytic activity">
    <reaction evidence="9">
        <text>D-ribose + ATP = D-ribose 5-phosphate + ADP + H(+)</text>
        <dbReference type="Rhea" id="RHEA:13697"/>
        <dbReference type="ChEBI" id="CHEBI:15378"/>
        <dbReference type="ChEBI" id="CHEBI:30616"/>
        <dbReference type="ChEBI" id="CHEBI:47013"/>
        <dbReference type="ChEBI" id="CHEBI:78346"/>
        <dbReference type="ChEBI" id="CHEBI:456216"/>
        <dbReference type="EC" id="2.7.1.15"/>
    </reaction>
</comment>
<protein>
    <recommendedName>
        <fullName evidence="9">Ribokinase</fullName>
        <shortName evidence="9">RK</shortName>
        <ecNumber evidence="9">2.7.1.15</ecNumber>
    </recommendedName>
</protein>
<gene>
    <name evidence="9" type="primary">rbsK</name>
    <name evidence="12" type="ORF">FM110_00530</name>
</gene>
<evidence type="ECO:0000256" key="6">
    <source>
        <dbReference type="ARBA" id="ARBA00022842"/>
    </source>
</evidence>
<feature type="binding site" evidence="9">
    <location>
        <position position="365"/>
    </location>
    <ligand>
        <name>K(+)</name>
        <dbReference type="ChEBI" id="CHEBI:29103"/>
    </ligand>
</feature>
<dbReference type="Pfam" id="PF00294">
    <property type="entry name" value="PfkB"/>
    <property type="match status" value="1"/>
</dbReference>
<dbReference type="UniPathway" id="UPA00916">
    <property type="reaction ID" value="UER00889"/>
</dbReference>
<dbReference type="GO" id="GO:0019303">
    <property type="term" value="P:D-ribose catabolic process"/>
    <property type="evidence" value="ECO:0007669"/>
    <property type="project" value="UniProtKB-UniRule"/>
</dbReference>
<feature type="region of interest" description="Disordered" evidence="10">
    <location>
        <begin position="1"/>
        <end position="97"/>
    </location>
</feature>
<comment type="cofactor">
    <cofactor evidence="9">
        <name>Mg(2+)</name>
        <dbReference type="ChEBI" id="CHEBI:18420"/>
    </cofactor>
    <text evidence="9">Requires a divalent cation, most likely magnesium in vivo, as an electrophilic catalyst to aid phosphoryl group transfer. It is the chelate of the metal and the nucleotide that is the actual substrate.</text>
</comment>
<dbReference type="InterPro" id="IPR011611">
    <property type="entry name" value="PfkB_dom"/>
</dbReference>
<proteinExistence type="inferred from homology"/>
<feature type="binding site" evidence="9">
    <location>
        <begin position="341"/>
        <end position="342"/>
    </location>
    <ligand>
        <name>ATP</name>
        <dbReference type="ChEBI" id="CHEBI:30616"/>
    </ligand>
</feature>
<dbReference type="EMBL" id="FWFG01000007">
    <property type="protein sequence ID" value="SLM87897.1"/>
    <property type="molecule type" value="Genomic_DNA"/>
</dbReference>
<accession>A0A1X6WSM9</accession>
<keyword evidence="5 9" id="KW-0067">ATP-binding</keyword>
<dbReference type="Proteomes" id="UP000195981">
    <property type="component" value="Unassembled WGS sequence"/>
</dbReference>
<dbReference type="SUPFAM" id="SSF53613">
    <property type="entry name" value="Ribokinase-like"/>
    <property type="match status" value="1"/>
</dbReference>
<keyword evidence="6 9" id="KW-0460">Magnesium</keyword>
<dbReference type="PANTHER" id="PTHR10584:SF166">
    <property type="entry name" value="RIBOKINASE"/>
    <property type="match status" value="1"/>
</dbReference>
<organism evidence="12 13">
    <name type="scientific">Brachybacterium nesterenkovii</name>
    <dbReference type="NCBI Taxonomy" id="47847"/>
    <lineage>
        <taxon>Bacteria</taxon>
        <taxon>Bacillati</taxon>
        <taxon>Actinomycetota</taxon>
        <taxon>Actinomycetes</taxon>
        <taxon>Micrococcales</taxon>
        <taxon>Dermabacteraceae</taxon>
        <taxon>Brachybacterium</taxon>
    </lineage>
</organism>
<feature type="compositionally biased region" description="Low complexity" evidence="10">
    <location>
        <begin position="35"/>
        <end position="48"/>
    </location>
</feature>
<comment type="caution">
    <text evidence="9">Lacks conserved residue(s) required for the propagation of feature annotation.</text>
</comment>
<keyword evidence="3 9" id="KW-0547">Nucleotide-binding</keyword>
<evidence type="ECO:0000256" key="8">
    <source>
        <dbReference type="ARBA" id="ARBA00023277"/>
    </source>
</evidence>
<name>A0A1X6WSM9_9MICO</name>
<keyword evidence="9" id="KW-0963">Cytoplasm</keyword>
<dbReference type="InterPro" id="IPR029056">
    <property type="entry name" value="Ribokinase-like"/>
</dbReference>